<dbReference type="Pfam" id="PF00583">
    <property type="entry name" value="Acetyltransf_1"/>
    <property type="match status" value="1"/>
</dbReference>
<gene>
    <name evidence="2" type="ORF">QC825_05725</name>
</gene>
<keyword evidence="2" id="KW-0808">Transferase</keyword>
<dbReference type="PANTHER" id="PTHR43138:SF1">
    <property type="entry name" value="N-ACETYLTRANSFERASE ACA1"/>
    <property type="match status" value="1"/>
</dbReference>
<dbReference type="RefSeq" id="WP_251591739.1">
    <property type="nucleotide sequence ID" value="NZ_JAMLJI010000001.1"/>
</dbReference>
<accession>A0ABU1GU73</accession>
<dbReference type="PANTHER" id="PTHR43138">
    <property type="entry name" value="ACETYLTRANSFERASE, GNAT FAMILY"/>
    <property type="match status" value="1"/>
</dbReference>
<dbReference type="Proteomes" id="UP001269375">
    <property type="component" value="Unassembled WGS sequence"/>
</dbReference>
<dbReference type="CDD" id="cd04301">
    <property type="entry name" value="NAT_SF"/>
    <property type="match status" value="1"/>
</dbReference>
<dbReference type="GO" id="GO:0016746">
    <property type="term" value="F:acyltransferase activity"/>
    <property type="evidence" value="ECO:0007669"/>
    <property type="project" value="UniProtKB-KW"/>
</dbReference>
<evidence type="ECO:0000259" key="1">
    <source>
        <dbReference type="PROSITE" id="PS51186"/>
    </source>
</evidence>
<keyword evidence="3" id="KW-1185">Reference proteome</keyword>
<organism evidence="2 3">
    <name type="scientific">Larsenimonas suaedae</name>
    <dbReference type="NCBI Taxonomy" id="1851019"/>
    <lineage>
        <taxon>Bacteria</taxon>
        <taxon>Pseudomonadati</taxon>
        <taxon>Pseudomonadota</taxon>
        <taxon>Gammaproteobacteria</taxon>
        <taxon>Oceanospirillales</taxon>
        <taxon>Halomonadaceae</taxon>
        <taxon>Larsenimonas</taxon>
    </lineage>
</organism>
<name>A0ABU1GU73_9GAMM</name>
<dbReference type="PROSITE" id="PS51186">
    <property type="entry name" value="GNAT"/>
    <property type="match status" value="1"/>
</dbReference>
<keyword evidence="2" id="KW-0012">Acyltransferase</keyword>
<dbReference type="Gene3D" id="3.40.630.30">
    <property type="match status" value="1"/>
</dbReference>
<dbReference type="SUPFAM" id="SSF55729">
    <property type="entry name" value="Acyl-CoA N-acyltransferases (Nat)"/>
    <property type="match status" value="1"/>
</dbReference>
<reference evidence="2 3" key="1">
    <citation type="submission" date="2023-04" db="EMBL/GenBank/DDBJ databases">
        <title>A long-awaited taxogenomic arrangement of the family Halomonadaceae.</title>
        <authorList>
            <person name="De La Haba R."/>
            <person name="Chuvochina M."/>
            <person name="Wittouck S."/>
            <person name="Arahal D.R."/>
            <person name="Sanchez-Porro C."/>
            <person name="Hugenholtz P."/>
            <person name="Ventosa A."/>
        </authorList>
    </citation>
    <scope>NUCLEOTIDE SEQUENCE [LARGE SCALE GENOMIC DNA]</scope>
    <source>
        <strain evidence="2 3">DSM 22428</strain>
    </source>
</reference>
<dbReference type="InterPro" id="IPR016181">
    <property type="entry name" value="Acyl_CoA_acyltransferase"/>
</dbReference>
<proteinExistence type="predicted"/>
<dbReference type="EC" id="2.3.1.-" evidence="2"/>
<evidence type="ECO:0000313" key="3">
    <source>
        <dbReference type="Proteomes" id="UP001269375"/>
    </source>
</evidence>
<dbReference type="InterPro" id="IPR000182">
    <property type="entry name" value="GNAT_dom"/>
</dbReference>
<sequence length="162" mass="17928">MTLTLRPVRPEDRDAFWHMFKPILRAGTTYALPRDMQPARAWAYWSEAPLETWVAEDQGSVLGSYYLKANALGGGAHVGNCGYIVADHAQGRGIASALCAHSLERARAQGFKALQFNCVVSTNTRAIALWERFGFQTVGRLPGAFSHPEMGEVDALVMYQRL</sequence>
<comment type="caution">
    <text evidence="2">The sequence shown here is derived from an EMBL/GenBank/DDBJ whole genome shotgun (WGS) entry which is preliminary data.</text>
</comment>
<dbReference type="EMBL" id="JARWAO010000002">
    <property type="protein sequence ID" value="MDR5895567.1"/>
    <property type="molecule type" value="Genomic_DNA"/>
</dbReference>
<dbReference type="InterPro" id="IPR052742">
    <property type="entry name" value="Mito_N-acetyltransferase"/>
</dbReference>
<protein>
    <submittedName>
        <fullName evidence="2">N-acetyltransferase</fullName>
        <ecNumber evidence="2">2.3.1.-</ecNumber>
    </submittedName>
</protein>
<evidence type="ECO:0000313" key="2">
    <source>
        <dbReference type="EMBL" id="MDR5895567.1"/>
    </source>
</evidence>
<feature type="domain" description="N-acetyltransferase" evidence="1">
    <location>
        <begin position="3"/>
        <end position="162"/>
    </location>
</feature>